<evidence type="ECO:0000256" key="1">
    <source>
        <dbReference type="ARBA" id="ARBA00010577"/>
    </source>
</evidence>
<organism evidence="7 8">
    <name type="scientific">Acidisarcina polymorpha</name>
    <dbReference type="NCBI Taxonomy" id="2211140"/>
    <lineage>
        <taxon>Bacteria</taxon>
        <taxon>Pseudomonadati</taxon>
        <taxon>Acidobacteriota</taxon>
        <taxon>Terriglobia</taxon>
        <taxon>Terriglobales</taxon>
        <taxon>Acidobacteriaceae</taxon>
        <taxon>Acidisarcina</taxon>
    </lineage>
</organism>
<feature type="compositionally biased region" description="Polar residues" evidence="6">
    <location>
        <begin position="20"/>
        <end position="29"/>
    </location>
</feature>
<keyword evidence="7" id="KW-0282">Flagellum</keyword>
<proteinExistence type="inferred from homology"/>
<feature type="region of interest" description="Disordered" evidence="6">
    <location>
        <begin position="106"/>
        <end position="139"/>
    </location>
</feature>
<evidence type="ECO:0000313" key="7">
    <source>
        <dbReference type="EMBL" id="AXC09517.1"/>
    </source>
</evidence>
<evidence type="ECO:0000256" key="5">
    <source>
        <dbReference type="RuleBase" id="RU362076"/>
    </source>
</evidence>
<evidence type="ECO:0000256" key="6">
    <source>
        <dbReference type="SAM" id="MobiDB-lite"/>
    </source>
</evidence>
<keyword evidence="7" id="KW-0966">Cell projection</keyword>
<dbReference type="InterPro" id="IPR005648">
    <property type="entry name" value="FlgD"/>
</dbReference>
<feature type="compositionally biased region" description="Low complexity" evidence="6">
    <location>
        <begin position="31"/>
        <end position="56"/>
    </location>
</feature>
<protein>
    <recommendedName>
        <fullName evidence="2 5">Basal-body rod modification protein FlgD</fullName>
    </recommendedName>
</protein>
<evidence type="ECO:0000256" key="4">
    <source>
        <dbReference type="ARBA" id="ARBA00024746"/>
    </source>
</evidence>
<feature type="compositionally biased region" description="Basic and acidic residues" evidence="6">
    <location>
        <begin position="211"/>
        <end position="223"/>
    </location>
</feature>
<evidence type="ECO:0000256" key="2">
    <source>
        <dbReference type="ARBA" id="ARBA00016013"/>
    </source>
</evidence>
<accession>A0A2Z5FSS0</accession>
<comment type="function">
    <text evidence="4 5">Required for flagellar hook formation. May act as a scaffolding protein.</text>
</comment>
<feature type="region of interest" description="Disordered" evidence="6">
    <location>
        <begin position="177"/>
        <end position="223"/>
    </location>
</feature>
<keyword evidence="8" id="KW-1185">Reference proteome</keyword>
<evidence type="ECO:0000256" key="3">
    <source>
        <dbReference type="ARBA" id="ARBA00022795"/>
    </source>
</evidence>
<feature type="compositionally biased region" description="Low complexity" evidence="6">
    <location>
        <begin position="122"/>
        <end position="139"/>
    </location>
</feature>
<feature type="region of interest" description="Disordered" evidence="6">
    <location>
        <begin position="20"/>
        <end position="57"/>
    </location>
</feature>
<keyword evidence="7" id="KW-0969">Cilium</keyword>
<dbReference type="KEGG" id="abas:ACPOL_0132"/>
<feature type="compositionally biased region" description="Basic and acidic residues" evidence="6">
    <location>
        <begin position="178"/>
        <end position="187"/>
    </location>
</feature>
<name>A0A2Z5FSS0_9BACT</name>
<gene>
    <name evidence="7" type="ORF">ACPOL_0132</name>
</gene>
<comment type="similarity">
    <text evidence="1 5">Belongs to the FlgD family.</text>
</comment>
<sequence>MDVMQTLSDFKQNLHNQAHPVINQQTRPQPASRVSASASSAKPAAAASGSNSGSDSTTITANDFLQLLVAEMKNQDPTSDQDPNAYINQLVQVNSLQQLISINQDLTPASTTPSSPTPGIAPGPQLGSAAGSQAASIASSMVPTRPIKLPLQTRSHPGPGPIRLTLSPRIPIFPLQGFRKESVESKSSRCSSRRQGNNPGNRTAAHRRTARYPEEPCHPFRSL</sequence>
<keyword evidence="3 5" id="KW-1005">Bacterial flagellum biogenesis</keyword>
<dbReference type="GO" id="GO:0044781">
    <property type="term" value="P:bacterial-type flagellum organization"/>
    <property type="evidence" value="ECO:0007669"/>
    <property type="project" value="UniProtKB-UniRule"/>
</dbReference>
<reference evidence="7 8" key="1">
    <citation type="journal article" date="2018" name="Front. Microbiol.">
        <title>Hydrolytic Capabilities as a Key to Environmental Success: Chitinolytic and Cellulolytic Acidobacteria From Acidic Sub-arctic Soils and Boreal Peatlands.</title>
        <authorList>
            <person name="Belova S.E."/>
            <person name="Ravin N.V."/>
            <person name="Pankratov T.A."/>
            <person name="Rakitin A.L."/>
            <person name="Ivanova A.A."/>
            <person name="Beletsky A.V."/>
            <person name="Mardanov A.V."/>
            <person name="Sinninghe Damste J.S."/>
            <person name="Dedysh S.N."/>
        </authorList>
    </citation>
    <scope>NUCLEOTIDE SEQUENCE [LARGE SCALE GENOMIC DNA]</scope>
    <source>
        <strain evidence="7 8">SBC82</strain>
    </source>
</reference>
<evidence type="ECO:0000313" key="8">
    <source>
        <dbReference type="Proteomes" id="UP000253606"/>
    </source>
</evidence>
<dbReference type="Pfam" id="PF03963">
    <property type="entry name" value="FlgD"/>
    <property type="match status" value="1"/>
</dbReference>
<dbReference type="AlphaFoldDB" id="A0A2Z5FSS0"/>
<dbReference type="EMBL" id="CP030840">
    <property type="protein sequence ID" value="AXC09517.1"/>
    <property type="molecule type" value="Genomic_DNA"/>
</dbReference>
<dbReference type="Proteomes" id="UP000253606">
    <property type="component" value="Chromosome"/>
</dbReference>